<dbReference type="eggNOG" id="arCOG07064">
    <property type="taxonomic scope" value="Archaea"/>
</dbReference>
<dbReference type="STRING" id="410359.Pcal_1301"/>
<sequence length="220" mass="23760">MVSPGGWLVVFDEVFFLDAVPLPGARAVDLGGGGGPLPVSLVGVRRVSEARGGLRLEAPLLGRWYVARLAPAREARGALGGAAHVLEVECDVCDLSLLLALMSPSHYPAYAARVFRAVAWAREARRAKTWEELVRARVEDFTRLMAGAFDALSNPKCLKTFWALAYDKSPRVREAAVKCGFWKPAEEGGGFTVLGALAYLPVAHLLPPQCNYLPPGFECL</sequence>
<dbReference type="AlphaFoldDB" id="A3MVQ8"/>
<evidence type="ECO:0000313" key="2">
    <source>
        <dbReference type="Proteomes" id="UP000001431"/>
    </source>
</evidence>
<evidence type="ECO:0000313" key="1">
    <source>
        <dbReference type="EMBL" id="ABO08725.1"/>
    </source>
</evidence>
<organism evidence="1 2">
    <name type="scientific">Pyrobaculum calidifontis (strain DSM 21063 / JCM 11548 / VA1)</name>
    <dbReference type="NCBI Taxonomy" id="410359"/>
    <lineage>
        <taxon>Archaea</taxon>
        <taxon>Thermoproteota</taxon>
        <taxon>Thermoprotei</taxon>
        <taxon>Thermoproteales</taxon>
        <taxon>Thermoproteaceae</taxon>
        <taxon>Pyrobaculum</taxon>
    </lineage>
</organism>
<proteinExistence type="predicted"/>
<name>A3MVQ8_PYRCJ</name>
<dbReference type="EMBL" id="CP000561">
    <property type="protein sequence ID" value="ABO08725.1"/>
    <property type="molecule type" value="Genomic_DNA"/>
</dbReference>
<reference evidence="1" key="1">
    <citation type="submission" date="2007-02" db="EMBL/GenBank/DDBJ databases">
        <title>Complete sequence of Pyrobaculum calidifontis JCM 11548.</title>
        <authorList>
            <consortium name="US DOE Joint Genome Institute"/>
            <person name="Copeland A."/>
            <person name="Lucas S."/>
            <person name="Lapidus A."/>
            <person name="Barry K."/>
            <person name="Glavina del Rio T."/>
            <person name="Dalin E."/>
            <person name="Tice H."/>
            <person name="Pitluck S."/>
            <person name="Chain P."/>
            <person name="Malfatti S."/>
            <person name="Shin M."/>
            <person name="Vergez L."/>
            <person name="Schmutz J."/>
            <person name="Larimer F."/>
            <person name="Land M."/>
            <person name="Hauser L."/>
            <person name="Kyrpides N."/>
            <person name="Mikhailova N."/>
            <person name="Cozen A.E."/>
            <person name="Fitz-Gibbon S.T."/>
            <person name="House C.H."/>
            <person name="Saltikov C."/>
            <person name="Lowe T.M."/>
            <person name="Richardson P."/>
        </authorList>
    </citation>
    <scope>NUCLEOTIDE SEQUENCE [LARGE SCALE GENOMIC DNA]</scope>
    <source>
        <strain evidence="1">JCM 11548</strain>
    </source>
</reference>
<keyword evidence="2" id="KW-1185">Reference proteome</keyword>
<dbReference type="Proteomes" id="UP000001431">
    <property type="component" value="Chromosome"/>
</dbReference>
<dbReference type="HOGENOM" id="CLU_1253628_0_0_2"/>
<dbReference type="KEGG" id="pcl:Pcal_1301"/>
<accession>A3MVQ8</accession>
<protein>
    <submittedName>
        <fullName evidence="1">Uncharacterized protein</fullName>
    </submittedName>
</protein>
<gene>
    <name evidence="1" type="ordered locus">Pcal_1301</name>
</gene>